<dbReference type="OrthoDB" id="9766256at2"/>
<sequence>MKKIFKIYVLPVVMLLSVTGCKKGFDELTLNNNKPNSVPASLLFNGVLNSIAELPDGQKEIYAQYYLYNYDYYGNNRYDFGSGDDYYTTLKNVVEMEKQAAATGGGAINPYEALGKFFRAYLFSKMSLEMGDIPMTEALKGIDNLEPKYDSQKAVMLQSLEWLDSANDDLGKMIANPNSYGTGAGAVLSNDIYFGSDLSKWQKVVNALQVRLLLQLSKKTSDADLKVATRFANIINTPAKYPLMAGNTDNMQYIFLSPNNYYPQNPNNFGQSGSRKNTSATYISLLTRLKDPRVFVTAEPARDLVDNAKQSPTDFASFVGADAGLDLGVMYNNAGLQKYSFINRKYFYATYTGEPSVQIGYPELMFNIAEGISRGWATGANAETYYQAGIKASMESYNIPQTGNFIAYFYRPGSDGVDKAKNYDSYTITANFTNYYNQAGVKYTADAAGITHILEQKYLALFRHSGLESYFTYRRTGIPTFTTGPGTGNGSRIAQRFKYPSAERTSNVKNYQSALASQYGGNDDINGVMWILK</sequence>
<dbReference type="EMBL" id="JACIEG010000003">
    <property type="protein sequence ID" value="MBB3969460.1"/>
    <property type="molecule type" value="Genomic_DNA"/>
</dbReference>
<proteinExistence type="predicted"/>
<organism evidence="2 3">
    <name type="scientific">Mucilaginibacter phyllosphaerae</name>
    <dbReference type="NCBI Taxonomy" id="1812349"/>
    <lineage>
        <taxon>Bacteria</taxon>
        <taxon>Pseudomonadati</taxon>
        <taxon>Bacteroidota</taxon>
        <taxon>Sphingobacteriia</taxon>
        <taxon>Sphingobacteriales</taxon>
        <taxon>Sphingobacteriaceae</taxon>
        <taxon>Mucilaginibacter</taxon>
    </lineage>
</organism>
<dbReference type="EMBL" id="SNQG01000004">
    <property type="protein sequence ID" value="TEW65759.1"/>
    <property type="molecule type" value="Genomic_DNA"/>
</dbReference>
<evidence type="ECO:0000313" key="4">
    <source>
        <dbReference type="Proteomes" id="UP000583101"/>
    </source>
</evidence>
<accession>A0A4Y8ACF7</accession>
<reference evidence="1 4" key="3">
    <citation type="submission" date="2020-08" db="EMBL/GenBank/DDBJ databases">
        <title>Genomic Encyclopedia of Type Strains, Phase IV (KMG-IV): sequencing the most valuable type-strain genomes for metagenomic binning, comparative biology and taxonomic classification.</title>
        <authorList>
            <person name="Goeker M."/>
        </authorList>
    </citation>
    <scope>NUCLEOTIDE SEQUENCE [LARGE SCALE GENOMIC DNA]</scope>
    <source>
        <strain evidence="1 4">DSM 100995</strain>
    </source>
</reference>
<dbReference type="Proteomes" id="UP000583101">
    <property type="component" value="Unassembled WGS sequence"/>
</dbReference>
<dbReference type="Proteomes" id="UP000297248">
    <property type="component" value="Unassembled WGS sequence"/>
</dbReference>
<comment type="caution">
    <text evidence="2">The sequence shown here is derived from an EMBL/GenBank/DDBJ whole genome shotgun (WGS) entry which is preliminary data.</text>
</comment>
<dbReference type="PROSITE" id="PS51257">
    <property type="entry name" value="PROKAR_LIPOPROTEIN"/>
    <property type="match status" value="1"/>
</dbReference>
<dbReference type="SUPFAM" id="SSF48452">
    <property type="entry name" value="TPR-like"/>
    <property type="match status" value="1"/>
</dbReference>
<evidence type="ECO:0000313" key="1">
    <source>
        <dbReference type="EMBL" id="MBB3969460.1"/>
    </source>
</evidence>
<dbReference type="Gene3D" id="1.25.40.390">
    <property type="match status" value="1"/>
</dbReference>
<dbReference type="RefSeq" id="WP_134336628.1">
    <property type="nucleotide sequence ID" value="NZ_BMCZ01000002.1"/>
</dbReference>
<keyword evidence="2" id="KW-0449">Lipoprotein</keyword>
<dbReference type="Pfam" id="PF12771">
    <property type="entry name" value="SusD-like_2"/>
    <property type="match status" value="1"/>
</dbReference>
<evidence type="ECO:0000313" key="2">
    <source>
        <dbReference type="EMBL" id="TEW65759.1"/>
    </source>
</evidence>
<reference evidence="2" key="2">
    <citation type="submission" date="2019-03" db="EMBL/GenBank/DDBJ databases">
        <authorList>
            <person name="Yan Y.-Q."/>
            <person name="Du Z.-J."/>
        </authorList>
    </citation>
    <scope>NUCLEOTIDE SEQUENCE</scope>
    <source>
        <strain evidence="2">PP-F2FG21</strain>
    </source>
</reference>
<reference evidence="2 3" key="1">
    <citation type="journal article" date="2016" name="Int. J. Syst. Evol. Microbiol.">
        <title>Proposal of Mucilaginibacter phyllosphaerae sp. nov. isolated from the phyllosphere of Galium album.</title>
        <authorList>
            <person name="Aydogan E.L."/>
            <person name="Busse H.J."/>
            <person name="Moser G."/>
            <person name="Muller C."/>
            <person name="Kampfer P."/>
            <person name="Glaeser S.P."/>
        </authorList>
    </citation>
    <scope>NUCLEOTIDE SEQUENCE [LARGE SCALE GENOMIC DNA]</scope>
    <source>
        <strain evidence="2 3">PP-F2FG21</strain>
    </source>
</reference>
<gene>
    <name evidence="2" type="ORF">E2R65_11490</name>
    <name evidence="1" type="ORF">GGR35_002063</name>
</gene>
<keyword evidence="4" id="KW-1185">Reference proteome</keyword>
<name>A0A4Y8ACF7_9SPHI</name>
<dbReference type="AlphaFoldDB" id="A0A4Y8ACF7"/>
<evidence type="ECO:0000313" key="3">
    <source>
        <dbReference type="Proteomes" id="UP000297248"/>
    </source>
</evidence>
<protein>
    <submittedName>
        <fullName evidence="2">SusD/RagB family nutrient-binding outer membrane lipoprotein</fullName>
    </submittedName>
</protein>
<dbReference type="InterPro" id="IPR041662">
    <property type="entry name" value="SusD-like_2"/>
</dbReference>
<dbReference type="InterPro" id="IPR011990">
    <property type="entry name" value="TPR-like_helical_dom_sf"/>
</dbReference>